<dbReference type="PANTHER" id="PTHR42988">
    <property type="entry name" value="PHOSPHOHYDROLASE"/>
    <property type="match status" value="1"/>
</dbReference>
<reference evidence="6 7" key="1">
    <citation type="submission" date="2019-12" db="EMBL/GenBank/DDBJ databases">
        <title>Comparative genomics gives insights into the taxonomy of the Azoarcus-Aromatoleum group and reveals separate origins of nif in the plant-associated Azoarcus and non-plant-associated Aromatoleum sub-groups.</title>
        <authorList>
            <person name="Lafos M."/>
            <person name="Maluk M."/>
            <person name="Batista M."/>
            <person name="Junghare M."/>
            <person name="Carmona M."/>
            <person name="Faoro H."/>
            <person name="Cruz L.M."/>
            <person name="Battistoni F."/>
            <person name="De Souza E."/>
            <person name="Pedrosa F."/>
            <person name="Chen W.-M."/>
            <person name="Poole P.S."/>
            <person name="Dixon R.A."/>
            <person name="James E.K."/>
        </authorList>
    </citation>
    <scope>NUCLEOTIDE SEQUENCE [LARGE SCALE GENOMIC DNA]</scope>
    <source>
        <strain evidence="6 7">ToN1</strain>
    </source>
</reference>
<organism evidence="6 7">
    <name type="scientific">Aromatoleum petrolei</name>
    <dbReference type="NCBI Taxonomy" id="76116"/>
    <lineage>
        <taxon>Bacteria</taxon>
        <taxon>Pseudomonadati</taxon>
        <taxon>Pseudomonadota</taxon>
        <taxon>Betaproteobacteria</taxon>
        <taxon>Rhodocyclales</taxon>
        <taxon>Rhodocyclaceae</taxon>
        <taxon>Aromatoleum</taxon>
    </lineage>
</organism>
<keyword evidence="3" id="KW-0408">Iron</keyword>
<feature type="domain" description="Calcineurin-like phosphoesterase" evidence="5">
    <location>
        <begin position="3"/>
        <end position="275"/>
    </location>
</feature>
<comment type="similarity">
    <text evidence="4">Belongs to the cyclic nucleotide phosphodiesterase class-III family.</text>
</comment>
<dbReference type="InterPro" id="IPR029052">
    <property type="entry name" value="Metallo-depent_PP-like"/>
</dbReference>
<dbReference type="RefSeq" id="WP_169205601.1">
    <property type="nucleotide sequence ID" value="NZ_CP059560.1"/>
</dbReference>
<keyword evidence="7" id="KW-1185">Reference proteome</keyword>
<proteinExistence type="inferred from homology"/>
<dbReference type="SUPFAM" id="SSF56300">
    <property type="entry name" value="Metallo-dependent phosphatases"/>
    <property type="match status" value="1"/>
</dbReference>
<dbReference type="EMBL" id="WTVR01000010">
    <property type="protein sequence ID" value="NMF88171.1"/>
    <property type="molecule type" value="Genomic_DNA"/>
</dbReference>
<gene>
    <name evidence="6" type="ORF">GPA26_06710</name>
</gene>
<protein>
    <recommendedName>
        <fullName evidence="5">Calcineurin-like phosphoesterase domain-containing protein</fullName>
    </recommendedName>
</protein>
<evidence type="ECO:0000256" key="3">
    <source>
        <dbReference type="ARBA" id="ARBA00023004"/>
    </source>
</evidence>
<evidence type="ECO:0000259" key="5">
    <source>
        <dbReference type="Pfam" id="PF00149"/>
    </source>
</evidence>
<dbReference type="Proteomes" id="UP000652074">
    <property type="component" value="Unassembled WGS sequence"/>
</dbReference>
<keyword evidence="1" id="KW-0479">Metal-binding</keyword>
<name>A0ABX1MNB4_9RHOO</name>
<accession>A0ABX1MNB4</accession>
<evidence type="ECO:0000256" key="1">
    <source>
        <dbReference type="ARBA" id="ARBA00022723"/>
    </source>
</evidence>
<dbReference type="Gene3D" id="3.60.21.10">
    <property type="match status" value="1"/>
</dbReference>
<dbReference type="InterPro" id="IPR050884">
    <property type="entry name" value="CNP_phosphodiesterase-III"/>
</dbReference>
<evidence type="ECO:0000313" key="6">
    <source>
        <dbReference type="EMBL" id="NMF88171.1"/>
    </source>
</evidence>
<dbReference type="Pfam" id="PF00149">
    <property type="entry name" value="Metallophos"/>
    <property type="match status" value="1"/>
</dbReference>
<sequence>MFSILHISDLHRTPNAKISNEELLSALIRDRDSYTRGDNPIRSPDAIVVSGDIVQGVPLKAPNGQATLQAQYDEAEDFLRKLAAELVEGDHSRVIIVPGNHDIDWQLAKQAMQLVEVGDLPANVLGALQEPSSLYRFSWATREVFQIFDTELYGKRLDAFWKFFESFYFEVAGLLRVKTGSDANLYSLHGGRIGVAAFNSCHGNDCFTFHGSIPAKVISQTHLDMRSLGPFELSIAVWHHNLEGPPYRTDYMDIEIVRAMIARGFRVGMYGHQHRAQVSAQSLRLAASETMAILGTGALCAGGADLPSGSNRQYSIIEINDDLCSALVHVREVMASDMFGPASLPSFGRRSSMEVTWDRPTNSLGAPIDTEQRALTTAVEVAERLVKASCHADAVTKLWPLRNQLSGYGRKLLLSAAEAARDWPPLVELTLEPGSIEELVLGVEARIRMGDCAAAKAHVAQYTPRLQLPAHQASELLARIAAEEGLRKK</sequence>
<evidence type="ECO:0000313" key="7">
    <source>
        <dbReference type="Proteomes" id="UP000652074"/>
    </source>
</evidence>
<keyword evidence="2" id="KW-0378">Hydrolase</keyword>
<dbReference type="InterPro" id="IPR004843">
    <property type="entry name" value="Calcineurin-like_PHP"/>
</dbReference>
<evidence type="ECO:0000256" key="4">
    <source>
        <dbReference type="ARBA" id="ARBA00025742"/>
    </source>
</evidence>
<comment type="caution">
    <text evidence="6">The sequence shown here is derived from an EMBL/GenBank/DDBJ whole genome shotgun (WGS) entry which is preliminary data.</text>
</comment>
<dbReference type="PANTHER" id="PTHR42988:SF2">
    <property type="entry name" value="CYCLIC NUCLEOTIDE PHOSPHODIESTERASE CBUA0032-RELATED"/>
    <property type="match status" value="1"/>
</dbReference>
<evidence type="ECO:0000256" key="2">
    <source>
        <dbReference type="ARBA" id="ARBA00022801"/>
    </source>
</evidence>